<evidence type="ECO:0000313" key="4">
    <source>
        <dbReference type="Proteomes" id="UP001139971"/>
    </source>
</evidence>
<evidence type="ECO:0000313" key="3">
    <source>
        <dbReference type="EMBL" id="MDC8014699.1"/>
    </source>
</evidence>
<reference evidence="3" key="1">
    <citation type="submission" date="2023-02" db="EMBL/GenBank/DDBJ databases">
        <title>Tahibacter soli sp. nov. isolated from soil.</title>
        <authorList>
            <person name="Baek J.H."/>
            <person name="Lee J.K."/>
            <person name="Choi D.G."/>
            <person name="Jeon C.O."/>
        </authorList>
    </citation>
    <scope>NUCLEOTIDE SEQUENCE</scope>
    <source>
        <strain evidence="3">BL</strain>
    </source>
</reference>
<name>A0A9X4BLW5_9GAMM</name>
<feature type="compositionally biased region" description="Basic and acidic residues" evidence="1">
    <location>
        <begin position="217"/>
        <end position="250"/>
    </location>
</feature>
<feature type="compositionally biased region" description="Pro residues" evidence="1">
    <location>
        <begin position="181"/>
        <end position="205"/>
    </location>
</feature>
<feature type="region of interest" description="Disordered" evidence="1">
    <location>
        <begin position="73"/>
        <end position="93"/>
    </location>
</feature>
<protein>
    <recommendedName>
        <fullName evidence="5">General secretion pathway protein N</fullName>
    </recommendedName>
</protein>
<feature type="transmembrane region" description="Helical" evidence="2">
    <location>
        <begin position="12"/>
        <end position="31"/>
    </location>
</feature>
<keyword evidence="2" id="KW-0812">Transmembrane</keyword>
<keyword evidence="2" id="KW-0472">Membrane</keyword>
<evidence type="ECO:0008006" key="5">
    <source>
        <dbReference type="Google" id="ProtNLM"/>
    </source>
</evidence>
<gene>
    <name evidence="3" type="ORF">OD750_019315</name>
</gene>
<proteinExistence type="predicted"/>
<organism evidence="3 4">
    <name type="scientific">Tahibacter soli</name>
    <dbReference type="NCBI Taxonomy" id="2983605"/>
    <lineage>
        <taxon>Bacteria</taxon>
        <taxon>Pseudomonadati</taxon>
        <taxon>Pseudomonadota</taxon>
        <taxon>Gammaproteobacteria</taxon>
        <taxon>Lysobacterales</taxon>
        <taxon>Rhodanobacteraceae</taxon>
        <taxon>Tahibacter</taxon>
    </lineage>
</organism>
<dbReference type="RefSeq" id="WP_263541057.1">
    <property type="nucleotide sequence ID" value="NZ_JAOVZO020000019.1"/>
</dbReference>
<evidence type="ECO:0000256" key="1">
    <source>
        <dbReference type="SAM" id="MobiDB-lite"/>
    </source>
</evidence>
<feature type="compositionally biased region" description="Low complexity" evidence="1">
    <location>
        <begin position="206"/>
        <end position="215"/>
    </location>
</feature>
<feature type="region of interest" description="Disordered" evidence="1">
    <location>
        <begin position="176"/>
        <end position="250"/>
    </location>
</feature>
<comment type="caution">
    <text evidence="3">The sequence shown here is derived from an EMBL/GenBank/DDBJ whole genome shotgun (WGS) entry which is preliminary data.</text>
</comment>
<evidence type="ECO:0000256" key="2">
    <source>
        <dbReference type="SAM" id="Phobius"/>
    </source>
</evidence>
<sequence length="250" mass="26736">MNSRTAQMVTYGLAGTCGVLGLAAILAWMGAGRGYSWLADSSEPPPVTGVGRIDGEPVAIPPEAQFAEIQQRPIFNEDRKPTPPAAPEVAKSDLPPVPLNVTLTGIILTPNVRLAMVQDNAKNESVSLRLGMPLPGDQQVWTLSEIKNRSAVFKNASDETAEVELQVAEVKAVAPPASRLPTPPPPQQPTAASPPPGGAPPPPPVANANVPAQPADRAAELQRRIEERRREMREQAEKLRQQQEANKNTE</sequence>
<dbReference type="Proteomes" id="UP001139971">
    <property type="component" value="Unassembled WGS sequence"/>
</dbReference>
<accession>A0A9X4BLW5</accession>
<dbReference type="AlphaFoldDB" id="A0A9X4BLW5"/>
<dbReference type="EMBL" id="JAOVZO020000019">
    <property type="protein sequence ID" value="MDC8014699.1"/>
    <property type="molecule type" value="Genomic_DNA"/>
</dbReference>
<keyword evidence="4" id="KW-1185">Reference proteome</keyword>
<keyword evidence="2" id="KW-1133">Transmembrane helix</keyword>